<keyword evidence="6" id="KW-0812">Transmembrane</keyword>
<dbReference type="GO" id="GO:0000407">
    <property type="term" value="C:phagophore assembly site"/>
    <property type="evidence" value="ECO:0007669"/>
    <property type="project" value="TreeGrafter"/>
</dbReference>
<sequence length="938" mass="106043">MKLNQYEWNPEKDKLGEGTFAEVFKAKDVYSNRDVALKIYKTAVKGSTTGSTGKSKYSLEQEFQNIQAVSHTNIITYYGLNYIKHTDAMGREGSHPVIIMEYANQGTLTEFLRTNPQPSTLNKLVSDIIKGVGHLHDEGIIHRDLKPGNILVNKNKRGTYSAKITDFGISKDTLSPENLTKPLTELIGTPHYMAPEQIYQKRFGLDGSISSRTDLWAVGVIIYKIFTGNLPFANGIQDIELVHEAITEGEIDLTKVPAQYHKLLKKCFQKNAGDRVSNAGQMLGLIGEDNEDLDRTVIIPDEEGTVHIGNFNSNDEGVKEEISSSPTKIQKTILAIFGVVNILWFGYYWFFGENTHYVFLLYPLTIILFCFFYLKPGRGFIVPKLLVSGLMMYYNIIFVIHMGRAFFEGNQKTTSILSIGFVVLFQVTLSVWLLLKEMGSVRKNTVTMGLTGFLLSTSVLGYLISYLLNIYGNTTGISTIFLISDSLTVFTLLPNIFFITALLFFVFQKHEKNLWVLLVLFVSSVGIASIWWLTVDYGNGYKIPLISSYMQELKIGYYLWFISLFLGFSVLLFDAFKTTRHKKTYWPIVVTLILALGITFYSKWENSKNAYNFNRGVENIDYDQFKKAFDFGKPSKVSPSKLKNFVKNMLVRYTDENADTFKRMLKLFVNSNGLVTYIEDTNLASAIEKEDAALLEILLHPTGSTRLENVDFVHEDKSLLQQARDQENVEIEKLLVSAGAKLTTQEKIVADLKKMKAERAKEFNYLENFAFGSTKFPEFSNTNSTWSYEFGKYKLSVKNKDVSHNKTAFFNLNTTETYTVGVKVTRGSKIGTVGLVFDSNNTDYHIAVVGNNTLILYKNLKGKWSKIKQVSVLTNNQTNSIKVLKNGNYVSCYLNGKMEIINQLINPTGGNYMGMINSNPKGSVTTYFDDFKVTGTKK</sequence>
<keyword evidence="1" id="KW-0808">Transferase</keyword>
<dbReference type="Gene3D" id="1.10.510.10">
    <property type="entry name" value="Transferase(Phosphotransferase) domain 1"/>
    <property type="match status" value="1"/>
</dbReference>
<dbReference type="SMART" id="SM00220">
    <property type="entry name" value="S_TKc"/>
    <property type="match status" value="1"/>
</dbReference>
<feature type="transmembrane region" description="Helical" evidence="6">
    <location>
        <begin position="514"/>
        <end position="535"/>
    </location>
</feature>
<organism evidence="8 9">
    <name type="scientific">Costertonia aggregata</name>
    <dbReference type="NCBI Taxonomy" id="343403"/>
    <lineage>
        <taxon>Bacteria</taxon>
        <taxon>Pseudomonadati</taxon>
        <taxon>Bacteroidota</taxon>
        <taxon>Flavobacteriia</taxon>
        <taxon>Flavobacteriales</taxon>
        <taxon>Flavobacteriaceae</taxon>
        <taxon>Costertonia</taxon>
    </lineage>
</organism>
<evidence type="ECO:0000256" key="3">
    <source>
        <dbReference type="ARBA" id="ARBA00022777"/>
    </source>
</evidence>
<dbReference type="InterPro" id="IPR045269">
    <property type="entry name" value="Atg1-like"/>
</dbReference>
<dbReference type="AlphaFoldDB" id="A0A7H9ANN8"/>
<dbReference type="GO" id="GO:0005524">
    <property type="term" value="F:ATP binding"/>
    <property type="evidence" value="ECO:0007669"/>
    <property type="project" value="UniProtKB-UniRule"/>
</dbReference>
<evidence type="ECO:0000256" key="1">
    <source>
        <dbReference type="ARBA" id="ARBA00022679"/>
    </source>
</evidence>
<dbReference type="EMBL" id="CP058595">
    <property type="protein sequence ID" value="QLG45069.1"/>
    <property type="molecule type" value="Genomic_DNA"/>
</dbReference>
<dbReference type="PROSITE" id="PS00108">
    <property type="entry name" value="PROTEIN_KINASE_ST"/>
    <property type="match status" value="1"/>
</dbReference>
<dbReference type="RefSeq" id="WP_179241359.1">
    <property type="nucleotide sequence ID" value="NZ_CP058595.1"/>
</dbReference>
<evidence type="ECO:0000256" key="2">
    <source>
        <dbReference type="ARBA" id="ARBA00022741"/>
    </source>
</evidence>
<evidence type="ECO:0000256" key="4">
    <source>
        <dbReference type="ARBA" id="ARBA00022840"/>
    </source>
</evidence>
<dbReference type="KEGG" id="cagg:HYG79_06800"/>
<dbReference type="GO" id="GO:0004674">
    <property type="term" value="F:protein serine/threonine kinase activity"/>
    <property type="evidence" value="ECO:0007669"/>
    <property type="project" value="InterPro"/>
</dbReference>
<feature type="transmembrane region" description="Helical" evidence="6">
    <location>
        <begin position="447"/>
        <end position="468"/>
    </location>
</feature>
<dbReference type="InterPro" id="IPR000719">
    <property type="entry name" value="Prot_kinase_dom"/>
</dbReference>
<evidence type="ECO:0000256" key="5">
    <source>
        <dbReference type="PROSITE-ProRule" id="PRU10141"/>
    </source>
</evidence>
<keyword evidence="9" id="KW-1185">Reference proteome</keyword>
<dbReference type="PROSITE" id="PS50011">
    <property type="entry name" value="PROTEIN_KINASE_DOM"/>
    <property type="match status" value="1"/>
</dbReference>
<reference evidence="8 9" key="1">
    <citation type="journal article" date="2006" name="Int. J. Syst. Evol. Microbiol.">
        <title>Costertonia aggregata gen. nov., sp. nov., a mesophilic marine bacterium of the family Flavobacteriaceae, isolated from a mature biofilm.</title>
        <authorList>
            <person name="Kwon K.K."/>
            <person name="Lee Y.K."/>
            <person name="Lee H.K."/>
        </authorList>
    </citation>
    <scope>NUCLEOTIDE SEQUENCE [LARGE SCALE GENOMIC DNA]</scope>
    <source>
        <strain evidence="8 9">KCCM 42265</strain>
    </source>
</reference>
<dbReference type="CDD" id="cd14014">
    <property type="entry name" value="STKc_PknB_like"/>
    <property type="match status" value="1"/>
</dbReference>
<feature type="domain" description="Protein kinase" evidence="7">
    <location>
        <begin position="9"/>
        <end position="293"/>
    </location>
</feature>
<feature type="transmembrane region" description="Helical" evidence="6">
    <location>
        <begin position="356"/>
        <end position="374"/>
    </location>
</feature>
<evidence type="ECO:0000256" key="6">
    <source>
        <dbReference type="SAM" id="Phobius"/>
    </source>
</evidence>
<keyword evidence="6" id="KW-0472">Membrane</keyword>
<feature type="transmembrane region" description="Helical" evidence="6">
    <location>
        <begin position="480"/>
        <end position="507"/>
    </location>
</feature>
<feature type="binding site" evidence="5">
    <location>
        <position position="45"/>
    </location>
    <ligand>
        <name>ATP</name>
        <dbReference type="ChEBI" id="CHEBI:30616"/>
    </ligand>
</feature>
<dbReference type="PANTHER" id="PTHR24348">
    <property type="entry name" value="SERINE/THREONINE-PROTEIN KINASE UNC-51-RELATED"/>
    <property type="match status" value="1"/>
</dbReference>
<dbReference type="GO" id="GO:0005776">
    <property type="term" value="C:autophagosome"/>
    <property type="evidence" value="ECO:0007669"/>
    <property type="project" value="TreeGrafter"/>
</dbReference>
<evidence type="ECO:0000313" key="9">
    <source>
        <dbReference type="Proteomes" id="UP000509302"/>
    </source>
</evidence>
<keyword evidence="6" id="KW-1133">Transmembrane helix</keyword>
<keyword evidence="3 8" id="KW-0418">Kinase</keyword>
<protein>
    <submittedName>
        <fullName evidence="8">Protein kinase</fullName>
    </submittedName>
</protein>
<name>A0A7H9ANN8_9FLAO</name>
<accession>A0A7H9ANN8</accession>
<feature type="transmembrane region" description="Helical" evidence="6">
    <location>
        <begin position="413"/>
        <end position="435"/>
    </location>
</feature>
<feature type="transmembrane region" description="Helical" evidence="6">
    <location>
        <begin position="585"/>
        <end position="604"/>
    </location>
</feature>
<gene>
    <name evidence="8" type="ORF">HYG79_06800</name>
</gene>
<dbReference type="InterPro" id="IPR017441">
    <property type="entry name" value="Protein_kinase_ATP_BS"/>
</dbReference>
<dbReference type="GO" id="GO:0016020">
    <property type="term" value="C:membrane"/>
    <property type="evidence" value="ECO:0007669"/>
    <property type="project" value="TreeGrafter"/>
</dbReference>
<keyword evidence="4 5" id="KW-0067">ATP-binding</keyword>
<feature type="transmembrane region" description="Helical" evidence="6">
    <location>
        <begin position="332"/>
        <end position="350"/>
    </location>
</feature>
<evidence type="ECO:0000313" key="8">
    <source>
        <dbReference type="EMBL" id="QLG45069.1"/>
    </source>
</evidence>
<dbReference type="Proteomes" id="UP000509302">
    <property type="component" value="Chromosome"/>
</dbReference>
<dbReference type="Pfam" id="PF00069">
    <property type="entry name" value="Pkinase"/>
    <property type="match status" value="1"/>
</dbReference>
<dbReference type="Gene3D" id="2.60.120.560">
    <property type="entry name" value="Exo-inulinase, domain 1"/>
    <property type="match status" value="1"/>
</dbReference>
<keyword evidence="2 5" id="KW-0547">Nucleotide-binding</keyword>
<feature type="transmembrane region" description="Helical" evidence="6">
    <location>
        <begin position="555"/>
        <end position="573"/>
    </location>
</feature>
<dbReference type="InterPro" id="IPR008271">
    <property type="entry name" value="Ser/Thr_kinase_AS"/>
</dbReference>
<dbReference type="InterPro" id="IPR011009">
    <property type="entry name" value="Kinase-like_dom_sf"/>
</dbReference>
<dbReference type="SUPFAM" id="SSF56112">
    <property type="entry name" value="Protein kinase-like (PK-like)"/>
    <property type="match status" value="1"/>
</dbReference>
<dbReference type="GO" id="GO:0005829">
    <property type="term" value="C:cytosol"/>
    <property type="evidence" value="ECO:0007669"/>
    <property type="project" value="TreeGrafter"/>
</dbReference>
<evidence type="ECO:0000259" key="7">
    <source>
        <dbReference type="PROSITE" id="PS50011"/>
    </source>
</evidence>
<dbReference type="PANTHER" id="PTHR24348:SF22">
    <property type="entry name" value="NON-SPECIFIC SERINE_THREONINE PROTEIN KINASE"/>
    <property type="match status" value="1"/>
</dbReference>
<proteinExistence type="predicted"/>
<dbReference type="PROSITE" id="PS00107">
    <property type="entry name" value="PROTEIN_KINASE_ATP"/>
    <property type="match status" value="1"/>
</dbReference>
<feature type="transmembrane region" description="Helical" evidence="6">
    <location>
        <begin position="386"/>
        <end position="407"/>
    </location>
</feature>